<dbReference type="InterPro" id="IPR000601">
    <property type="entry name" value="PKD_dom"/>
</dbReference>
<dbReference type="Gene3D" id="2.60.120.260">
    <property type="entry name" value="Galactose-binding domain-like"/>
    <property type="match status" value="1"/>
</dbReference>
<feature type="domain" description="PKD" evidence="3">
    <location>
        <begin position="693"/>
        <end position="774"/>
    </location>
</feature>
<dbReference type="InterPro" id="IPR041438">
    <property type="entry name" value="CBM64"/>
</dbReference>
<name>A0A7X9XCQ8_9BACT</name>
<dbReference type="SUPFAM" id="SSF49785">
    <property type="entry name" value="Galactose-binding domain-like"/>
    <property type="match status" value="1"/>
</dbReference>
<feature type="domain" description="F5/8 type C" evidence="2">
    <location>
        <begin position="460"/>
        <end position="596"/>
    </location>
</feature>
<comment type="caution">
    <text evidence="4">The sequence shown here is derived from an EMBL/GenBank/DDBJ whole genome shotgun (WGS) entry which is preliminary data.</text>
</comment>
<dbReference type="InterPro" id="IPR022409">
    <property type="entry name" value="PKD/Chitinase_dom"/>
</dbReference>
<dbReference type="PROSITE" id="PS50093">
    <property type="entry name" value="PKD"/>
    <property type="match status" value="2"/>
</dbReference>
<feature type="domain" description="PKD" evidence="3">
    <location>
        <begin position="603"/>
        <end position="683"/>
    </location>
</feature>
<dbReference type="Pfam" id="PF18911">
    <property type="entry name" value="PKD_4"/>
    <property type="match status" value="2"/>
</dbReference>
<reference evidence="4 5" key="1">
    <citation type="submission" date="2020-04" db="EMBL/GenBank/DDBJ databases">
        <title>Flammeovirga sp. SR4, a novel species isolated from seawater.</title>
        <authorList>
            <person name="Wang X."/>
        </authorList>
    </citation>
    <scope>NUCLEOTIDE SEQUENCE [LARGE SCALE GENOMIC DNA]</scope>
    <source>
        <strain evidence="4 5">ATCC 23126</strain>
    </source>
</reference>
<dbReference type="Pfam" id="PF22633">
    <property type="entry name" value="F5_F8_type_C_2"/>
    <property type="match status" value="1"/>
</dbReference>
<proteinExistence type="predicted"/>
<dbReference type="Pfam" id="PF18666">
    <property type="entry name" value="CBM64"/>
    <property type="match status" value="1"/>
</dbReference>
<dbReference type="SUPFAM" id="SSF49299">
    <property type="entry name" value="PKD domain"/>
    <property type="match status" value="2"/>
</dbReference>
<dbReference type="InterPro" id="IPR000421">
    <property type="entry name" value="FA58C"/>
</dbReference>
<dbReference type="Proteomes" id="UP000576082">
    <property type="component" value="Unassembled WGS sequence"/>
</dbReference>
<dbReference type="PROSITE" id="PS50022">
    <property type="entry name" value="FA58C_3"/>
    <property type="match status" value="1"/>
</dbReference>
<keyword evidence="1" id="KW-0732">Signal</keyword>
<dbReference type="Gene3D" id="3.20.20.80">
    <property type="entry name" value="Glycosidases"/>
    <property type="match status" value="1"/>
</dbReference>
<dbReference type="InterPro" id="IPR026444">
    <property type="entry name" value="Secre_tail"/>
</dbReference>
<gene>
    <name evidence="4" type="ORF">HHU12_28265</name>
</gene>
<dbReference type="RefSeq" id="WP_169660094.1">
    <property type="nucleotide sequence ID" value="NZ_JABANE010000120.1"/>
</dbReference>
<accession>A0A7X9XCQ8</accession>
<dbReference type="AlphaFoldDB" id="A0A7X9XCQ8"/>
<evidence type="ECO:0000259" key="2">
    <source>
        <dbReference type="PROSITE" id="PS50022"/>
    </source>
</evidence>
<keyword evidence="5" id="KW-1185">Reference proteome</keyword>
<dbReference type="SUPFAM" id="SSF51445">
    <property type="entry name" value="(Trans)glycosidases"/>
    <property type="match status" value="1"/>
</dbReference>
<organism evidence="4 5">
    <name type="scientific">Flammeovirga aprica JL-4</name>
    <dbReference type="NCBI Taxonomy" id="694437"/>
    <lineage>
        <taxon>Bacteria</taxon>
        <taxon>Pseudomonadati</taxon>
        <taxon>Bacteroidota</taxon>
        <taxon>Cytophagia</taxon>
        <taxon>Cytophagales</taxon>
        <taxon>Flammeovirgaceae</taxon>
        <taxon>Flammeovirga</taxon>
    </lineage>
</organism>
<dbReference type="PANTHER" id="PTHR37398:SF3">
    <property type="entry name" value="GLYCOSIDE HYDROLASE FAMILY 5 DOMAIN-CONTAINING PROTEIN"/>
    <property type="match status" value="1"/>
</dbReference>
<dbReference type="SMART" id="SM00089">
    <property type="entry name" value="PKD"/>
    <property type="match status" value="2"/>
</dbReference>
<dbReference type="CDD" id="cd00146">
    <property type="entry name" value="PKD"/>
    <property type="match status" value="2"/>
</dbReference>
<dbReference type="InterPro" id="IPR017853">
    <property type="entry name" value="GH"/>
</dbReference>
<dbReference type="Gene3D" id="2.60.40.10">
    <property type="entry name" value="Immunoglobulins"/>
    <property type="match status" value="2"/>
</dbReference>
<dbReference type="InterPro" id="IPR035986">
    <property type="entry name" value="PKD_dom_sf"/>
</dbReference>
<evidence type="ECO:0000256" key="1">
    <source>
        <dbReference type="SAM" id="SignalP"/>
    </source>
</evidence>
<dbReference type="PANTHER" id="PTHR37398">
    <property type="entry name" value="ENDO-BETA-1,4-MANNANASE"/>
    <property type="match status" value="1"/>
</dbReference>
<dbReference type="EMBL" id="JABANE010000120">
    <property type="protein sequence ID" value="NME71894.1"/>
    <property type="molecule type" value="Genomic_DNA"/>
</dbReference>
<evidence type="ECO:0000313" key="4">
    <source>
        <dbReference type="EMBL" id="NME71894.1"/>
    </source>
</evidence>
<evidence type="ECO:0000313" key="5">
    <source>
        <dbReference type="Proteomes" id="UP000576082"/>
    </source>
</evidence>
<feature type="chain" id="PRO_5030794732" evidence="1">
    <location>
        <begin position="19"/>
        <end position="949"/>
    </location>
</feature>
<protein>
    <submittedName>
        <fullName evidence="4">PKD domain-containing protein</fullName>
    </submittedName>
</protein>
<evidence type="ECO:0000259" key="3">
    <source>
        <dbReference type="PROSITE" id="PS50093"/>
    </source>
</evidence>
<feature type="signal peptide" evidence="1">
    <location>
        <begin position="1"/>
        <end position="18"/>
    </location>
</feature>
<sequence length="949" mass="104817">MKRIITLSLLCIALFAKAQENRLIVEKSDGTKTKIFMNGGNLAWDQFANDFGPGATNFDYFDEVFTDFENAGGNSMRLWIHINGANNPNLDGNGKCTGLEESHIDDMRAVLNLAYNHNIVLVMSLWSFDMLNNRDYPLEVSEQGHKILTEEANVQAYIDNALIPMVEAFKDHPAVGAWEIFNEPEGMSDEFGWSHTRHVPMSVIQRFVNRCTGAIHRVDPEAQVTNGTWSMYAGTDIYNSQNPIYKNYYSDEELIAAGGDSLGTLDFYQMHYYDWMNNEISVMHHPASYWELDKPILVGEFYPLDAKGIAWQTYHDLLYNSGYAGAMSWQWYGEKGQIEPYRTNMVALMESIKDYPDIQIEAGRNRFPTINKIDNGLFYKNADPVGNYVDLDSIANDPDNGALTFSVKSNSNPDLVTVSINSENQVGLSFAPEMIGEATVVIEVADEGSLTAISEFNIAVREPGTGNLALFRTTVYSSSNEPGTSTADPIFATDGDYNTRWSSAYEDPTWYYVDLGATYQVSQVKLFWEAAFGQRYEIQLSDDATTWTTVYTENSGDGGEDDIIFPAEPARYVRMYGVQRGTRWGYSLFEFEVYGEGSVNQSPTASITATPTSGDVPLFVTFDGSTSSDPDGTIASYEWNFGDSIATGVNVTKVFTEKGTYAVQLKVTDEDGVSDMTSVNIVVNDPNNPNLPPVAMISADPVSGTEPLTVNFNASASSDADGSIASYAWDFGNGTTETGIEVSHTFTTAGSYNVVLLVTDNEGASSQDTVTITVDPWEACANPTPISVPFVQNGAGDFCWVATESFPIINSWNVELLEINGVDFTNKYSQDIPPAINGEWVIRYVGLFGWSHFHIEAPANAVATQTQVQTQELQTVYPNPFTTSVTVDLKGTNASKVELIDESGQLLSTYSGEDLNSDELKINVDAPGTQFFVRIYSGNEITVKKIFRQ</sequence>
<dbReference type="InterPro" id="IPR013783">
    <property type="entry name" value="Ig-like_fold"/>
</dbReference>
<dbReference type="NCBIfam" id="TIGR04183">
    <property type="entry name" value="Por_Secre_tail"/>
    <property type="match status" value="1"/>
</dbReference>
<dbReference type="InterPro" id="IPR008979">
    <property type="entry name" value="Galactose-bd-like_sf"/>
</dbReference>